<gene>
    <name evidence="15" type="primary">LOC100366932</name>
</gene>
<evidence type="ECO:0000256" key="3">
    <source>
        <dbReference type="ARBA" id="ARBA00008870"/>
    </source>
</evidence>
<keyword evidence="9" id="KW-0012">Acyltransferase</keyword>
<comment type="similarity">
    <text evidence="3">Belongs to the acetyltransferase family. NAA40 subfamily.</text>
</comment>
<dbReference type="PANTHER" id="PTHR20531">
    <property type="entry name" value="N-ALPHA-ACETYLTRANSFERASE 40"/>
    <property type="match status" value="1"/>
</dbReference>
<dbReference type="CDD" id="cd04301">
    <property type="entry name" value="NAT_SF"/>
    <property type="match status" value="1"/>
</dbReference>
<feature type="region of interest" description="Disordered" evidence="12">
    <location>
        <begin position="1"/>
        <end position="21"/>
    </location>
</feature>
<protein>
    <recommendedName>
        <fullName evidence="5">N-alpha-acetyltransferase 40</fullName>
        <ecNumber evidence="4">2.3.1.257</ecNumber>
    </recommendedName>
</protein>
<evidence type="ECO:0000256" key="4">
    <source>
        <dbReference type="ARBA" id="ARBA00012950"/>
    </source>
</evidence>
<dbReference type="Pfam" id="PF00583">
    <property type="entry name" value="Acetyltransf_1"/>
    <property type="match status" value="1"/>
</dbReference>
<evidence type="ECO:0000256" key="12">
    <source>
        <dbReference type="SAM" id="MobiDB-lite"/>
    </source>
</evidence>
<keyword evidence="8" id="KW-0539">Nucleus</keyword>
<comment type="catalytic activity">
    <reaction evidence="11">
        <text>N-terminal L-seryl-[histone H4] + acetyl-CoA = N-terminal N(alpha)-acetyl-L-seryl-[histone H4] + CoA + H(+)</text>
        <dbReference type="Rhea" id="RHEA:50596"/>
        <dbReference type="Rhea" id="RHEA-COMP:12740"/>
        <dbReference type="Rhea" id="RHEA-COMP:12743"/>
        <dbReference type="ChEBI" id="CHEBI:15378"/>
        <dbReference type="ChEBI" id="CHEBI:57287"/>
        <dbReference type="ChEBI" id="CHEBI:57288"/>
        <dbReference type="ChEBI" id="CHEBI:64738"/>
        <dbReference type="ChEBI" id="CHEBI:83690"/>
        <dbReference type="EC" id="2.3.1.257"/>
    </reaction>
</comment>
<evidence type="ECO:0000256" key="11">
    <source>
        <dbReference type="ARBA" id="ARBA00049524"/>
    </source>
</evidence>
<dbReference type="SUPFAM" id="SSF55729">
    <property type="entry name" value="Acyl-CoA N-acyltransferases (Nat)"/>
    <property type="match status" value="1"/>
</dbReference>
<dbReference type="PANTHER" id="PTHR20531:SF1">
    <property type="entry name" value="N-ALPHA-ACETYLTRANSFERASE 40"/>
    <property type="match status" value="1"/>
</dbReference>
<keyword evidence="6" id="KW-0963">Cytoplasm</keyword>
<keyword evidence="7" id="KW-0808">Transferase</keyword>
<evidence type="ECO:0000256" key="8">
    <source>
        <dbReference type="ARBA" id="ARBA00023242"/>
    </source>
</evidence>
<feature type="compositionally biased region" description="Polar residues" evidence="12">
    <location>
        <begin position="223"/>
        <end position="240"/>
    </location>
</feature>
<evidence type="ECO:0000256" key="6">
    <source>
        <dbReference type="ARBA" id="ARBA00022490"/>
    </source>
</evidence>
<evidence type="ECO:0000256" key="1">
    <source>
        <dbReference type="ARBA" id="ARBA00004123"/>
    </source>
</evidence>
<dbReference type="InterPro" id="IPR039949">
    <property type="entry name" value="NAA40"/>
</dbReference>
<organism evidence="14 15">
    <name type="scientific">Saccoglossus kowalevskii</name>
    <name type="common">Acorn worm</name>
    <dbReference type="NCBI Taxonomy" id="10224"/>
    <lineage>
        <taxon>Eukaryota</taxon>
        <taxon>Metazoa</taxon>
        <taxon>Hemichordata</taxon>
        <taxon>Enteropneusta</taxon>
        <taxon>Harrimaniidae</taxon>
        <taxon>Saccoglossus</taxon>
    </lineage>
</organism>
<feature type="region of interest" description="Disordered" evidence="12">
    <location>
        <begin position="221"/>
        <end position="240"/>
    </location>
</feature>
<evidence type="ECO:0000256" key="7">
    <source>
        <dbReference type="ARBA" id="ARBA00022679"/>
    </source>
</evidence>
<accession>A0ABM0GWR3</accession>
<evidence type="ECO:0000256" key="10">
    <source>
        <dbReference type="ARBA" id="ARBA00047821"/>
    </source>
</evidence>
<dbReference type="Proteomes" id="UP000694865">
    <property type="component" value="Unplaced"/>
</dbReference>
<sequence>MGRKSAKGKEKKMKRKEESAKLAVSQAKVDAANKLEDPMNSLGIFKKFDRNGMNLTIECKKVTDLEKDTTEWAFGLTKSNMQEFYEASSWGWRDRVKKEELSDDRAWYLVARDSDGLAVAFVHFRFDIDYDDEVLYCYEIQIEKAVRRKGLGKFLMQILGLIALKAEMKKVMLTVFKSNNTANQFFKKVLKYEIDETDQSSLYPLDDYDYEILSKPITLPKKTVSSPGEQNGATAVETAS</sequence>
<dbReference type="Gene3D" id="3.40.630.30">
    <property type="match status" value="1"/>
</dbReference>
<dbReference type="InterPro" id="IPR016181">
    <property type="entry name" value="Acyl_CoA_acyltransferase"/>
</dbReference>
<evidence type="ECO:0000256" key="9">
    <source>
        <dbReference type="ARBA" id="ARBA00023315"/>
    </source>
</evidence>
<evidence type="ECO:0000256" key="5">
    <source>
        <dbReference type="ARBA" id="ARBA00015043"/>
    </source>
</evidence>
<comment type="subcellular location">
    <subcellularLocation>
        <location evidence="2">Cytoplasm</location>
    </subcellularLocation>
    <subcellularLocation>
        <location evidence="1">Nucleus</location>
    </subcellularLocation>
</comment>
<feature type="compositionally biased region" description="Basic residues" evidence="12">
    <location>
        <begin position="1"/>
        <end position="14"/>
    </location>
</feature>
<evidence type="ECO:0000259" key="13">
    <source>
        <dbReference type="PROSITE" id="PS51186"/>
    </source>
</evidence>
<dbReference type="RefSeq" id="XP_002739028.1">
    <property type="nucleotide sequence ID" value="XM_002738982.2"/>
</dbReference>
<proteinExistence type="inferred from homology"/>
<evidence type="ECO:0000313" key="15">
    <source>
        <dbReference type="RefSeq" id="XP_002739028.1"/>
    </source>
</evidence>
<dbReference type="InterPro" id="IPR000182">
    <property type="entry name" value="GNAT_dom"/>
</dbReference>
<comment type="catalytic activity">
    <reaction evidence="10">
        <text>N-terminal L-seryl-[histone H2A] + acetyl-CoA = N-terminal N(alpha)-acetyl-L-seryl-[histone H2A] + CoA + H(+)</text>
        <dbReference type="Rhea" id="RHEA:50600"/>
        <dbReference type="Rhea" id="RHEA-COMP:12742"/>
        <dbReference type="Rhea" id="RHEA-COMP:12744"/>
        <dbReference type="ChEBI" id="CHEBI:15378"/>
        <dbReference type="ChEBI" id="CHEBI:57287"/>
        <dbReference type="ChEBI" id="CHEBI:57288"/>
        <dbReference type="ChEBI" id="CHEBI:64738"/>
        <dbReference type="ChEBI" id="CHEBI:83690"/>
        <dbReference type="EC" id="2.3.1.257"/>
    </reaction>
</comment>
<evidence type="ECO:0000256" key="2">
    <source>
        <dbReference type="ARBA" id="ARBA00004496"/>
    </source>
</evidence>
<dbReference type="GeneID" id="100366932"/>
<keyword evidence="14" id="KW-1185">Reference proteome</keyword>
<dbReference type="PROSITE" id="PS51186">
    <property type="entry name" value="GNAT"/>
    <property type="match status" value="1"/>
</dbReference>
<dbReference type="EC" id="2.3.1.257" evidence="4"/>
<name>A0ABM0GWR3_SACKO</name>
<reference evidence="15" key="1">
    <citation type="submission" date="2025-08" db="UniProtKB">
        <authorList>
            <consortium name="RefSeq"/>
        </authorList>
    </citation>
    <scope>IDENTIFICATION</scope>
    <source>
        <tissue evidence="15">Testes</tissue>
    </source>
</reference>
<evidence type="ECO:0000313" key="14">
    <source>
        <dbReference type="Proteomes" id="UP000694865"/>
    </source>
</evidence>
<feature type="domain" description="N-acetyltransferase" evidence="13">
    <location>
        <begin position="63"/>
        <end position="215"/>
    </location>
</feature>